<gene>
    <name evidence="1" type="ORF">OTSGILL_1052</name>
</gene>
<sequence>MKSDMNYEVVLIDATETPIERPKKSKNSIIQERRKGIH</sequence>
<dbReference type="GO" id="GO:0004519">
    <property type="term" value="F:endonuclease activity"/>
    <property type="evidence" value="ECO:0007669"/>
    <property type="project" value="UniProtKB-KW"/>
</dbReference>
<keyword evidence="1" id="KW-0255">Endonuclease</keyword>
<protein>
    <submittedName>
        <fullName evidence="1">DDE superendonuclease family protein</fullName>
    </submittedName>
</protein>
<dbReference type="Proteomes" id="UP000033769">
    <property type="component" value="Unassembled WGS sequence"/>
</dbReference>
<keyword evidence="1" id="KW-0540">Nuclease</keyword>
<dbReference type="EMBL" id="LANO01000013">
    <property type="protein sequence ID" value="KJV53051.1"/>
    <property type="molecule type" value="Genomic_DNA"/>
</dbReference>
<accession>A0A0F3MBP4</accession>
<dbReference type="AlphaFoldDB" id="A0A0F3MBP4"/>
<proteinExistence type="predicted"/>
<dbReference type="PATRIC" id="fig|1359184.3.peg.309"/>
<evidence type="ECO:0000313" key="2">
    <source>
        <dbReference type="Proteomes" id="UP000033769"/>
    </source>
</evidence>
<name>A0A0F3MBP4_ORITS</name>
<keyword evidence="1" id="KW-0378">Hydrolase</keyword>
<reference evidence="1 2" key="1">
    <citation type="submission" date="2015-02" db="EMBL/GenBank/DDBJ databases">
        <title>Genome Sequencing of Rickettsiales.</title>
        <authorList>
            <person name="Daugherty S.C."/>
            <person name="Su Q."/>
            <person name="Abolude K."/>
            <person name="Beier-Sexton M."/>
            <person name="Carlyon J.A."/>
            <person name="Carter R."/>
            <person name="Day N.P."/>
            <person name="Dumler S.J."/>
            <person name="Dyachenko V."/>
            <person name="Godinez A."/>
            <person name="Kurtti T.J."/>
            <person name="Lichay M."/>
            <person name="Mullins K.E."/>
            <person name="Ott S."/>
            <person name="Pappas-Brown V."/>
            <person name="Paris D.H."/>
            <person name="Patel P."/>
            <person name="Richards A.L."/>
            <person name="Sadzewicz L."/>
            <person name="Sears K."/>
            <person name="Seidman D."/>
            <person name="Sengamalay N."/>
            <person name="Stenos J."/>
            <person name="Tallon L.J."/>
            <person name="Vincent G."/>
            <person name="Fraser C.M."/>
            <person name="Munderloh U."/>
            <person name="Dunning-Hotopp J.C."/>
        </authorList>
    </citation>
    <scope>NUCLEOTIDE SEQUENCE [LARGE SCALE GENOMIC DNA]</scope>
    <source>
        <strain evidence="1 2">Gilliam</strain>
    </source>
</reference>
<evidence type="ECO:0000313" key="1">
    <source>
        <dbReference type="EMBL" id="KJV53051.1"/>
    </source>
</evidence>
<comment type="caution">
    <text evidence="1">The sequence shown here is derived from an EMBL/GenBank/DDBJ whole genome shotgun (WGS) entry which is preliminary data.</text>
</comment>
<organism evidence="1 2">
    <name type="scientific">Orientia tsutsugamushi str. Gilliam</name>
    <dbReference type="NCBI Taxonomy" id="1359184"/>
    <lineage>
        <taxon>Bacteria</taxon>
        <taxon>Pseudomonadati</taxon>
        <taxon>Pseudomonadota</taxon>
        <taxon>Alphaproteobacteria</taxon>
        <taxon>Rickettsiales</taxon>
        <taxon>Rickettsiaceae</taxon>
        <taxon>Rickettsieae</taxon>
        <taxon>Orientia</taxon>
    </lineage>
</organism>